<dbReference type="KEGG" id="cid:P73_2252"/>
<evidence type="ECO:0000313" key="1">
    <source>
        <dbReference type="EMBL" id="AJE46967.1"/>
    </source>
</evidence>
<dbReference type="EMBL" id="CP004393">
    <property type="protein sequence ID" value="AJE46967.1"/>
    <property type="molecule type" value="Genomic_DNA"/>
</dbReference>
<organism evidence="1 2">
    <name type="scientific">Celeribacter indicus</name>
    <dbReference type="NCBI Taxonomy" id="1208324"/>
    <lineage>
        <taxon>Bacteria</taxon>
        <taxon>Pseudomonadati</taxon>
        <taxon>Pseudomonadota</taxon>
        <taxon>Alphaproteobacteria</taxon>
        <taxon>Rhodobacterales</taxon>
        <taxon>Roseobacteraceae</taxon>
        <taxon>Celeribacter</taxon>
    </lineage>
</organism>
<sequence>MSDPKPGKPAAARAPAQAMPKDGMRLFMMLFEARAGAKTRLRPGALHAIAVFMVAPGREIAIANALKGLGMTGWEDPELKHQMDITGRKRLKDADLDRTARTALAKGAGFLVYRNEITRQA</sequence>
<keyword evidence="2" id="KW-1185">Reference proteome</keyword>
<dbReference type="Proteomes" id="UP000031521">
    <property type="component" value="Chromosome"/>
</dbReference>
<proteinExistence type="predicted"/>
<dbReference type="AlphaFoldDB" id="A0A0B5E3G5"/>
<dbReference type="OrthoDB" id="7870478at2"/>
<accession>A0A0B5E3G5</accession>
<dbReference type="RefSeq" id="WP_043869640.1">
    <property type="nucleotide sequence ID" value="NZ_CP004393.1"/>
</dbReference>
<gene>
    <name evidence="1" type="ORF">P73_2252</name>
</gene>
<protein>
    <submittedName>
        <fullName evidence="1">Uncharacterized protein</fullName>
    </submittedName>
</protein>
<dbReference type="STRING" id="1208324.P73_2252"/>
<reference evidence="1 2" key="1">
    <citation type="journal article" date="2014" name="Int. J. Syst. Evol. Microbiol.">
        <title>Celeribacter indicus sp. nov., a polycyclic aromatic hydrocarbon-degrading bacterium from deep-sea sediment and reclassification of Huaishuia halophila as Celeribacter halophilus comb. nov.</title>
        <authorList>
            <person name="Lai Q."/>
            <person name="Cao J."/>
            <person name="Yuan J."/>
            <person name="Li F."/>
            <person name="Shao Z."/>
        </authorList>
    </citation>
    <scope>NUCLEOTIDE SEQUENCE [LARGE SCALE GENOMIC DNA]</scope>
    <source>
        <strain evidence="1">P73</strain>
    </source>
</reference>
<name>A0A0B5E3G5_9RHOB</name>
<dbReference type="HOGENOM" id="CLU_2033885_0_0_5"/>
<evidence type="ECO:0000313" key="2">
    <source>
        <dbReference type="Proteomes" id="UP000031521"/>
    </source>
</evidence>